<protein>
    <recommendedName>
        <fullName evidence="2">Elongation factor P C-terminal domain-containing protein</fullName>
    </recommendedName>
</protein>
<reference evidence="3 4" key="1">
    <citation type="journal article" date="2016" name="Nat. Commun.">
        <title>Thousands of microbial genomes shed light on interconnected biogeochemical processes in an aquifer system.</title>
        <authorList>
            <person name="Anantharaman K."/>
            <person name="Brown C.T."/>
            <person name="Hug L.A."/>
            <person name="Sharon I."/>
            <person name="Castelle C.J."/>
            <person name="Probst A.J."/>
            <person name="Thomas B.C."/>
            <person name="Singh A."/>
            <person name="Wilkins M.J."/>
            <person name="Karaoz U."/>
            <person name="Brodie E.L."/>
            <person name="Williams K.H."/>
            <person name="Hubbard S.S."/>
            <person name="Banfield J.F."/>
        </authorList>
    </citation>
    <scope>NUCLEOTIDE SEQUENCE [LARGE SCALE GENOMIC DNA]</scope>
</reference>
<dbReference type="PANTHER" id="PTHR30053:SF12">
    <property type="entry name" value="ELONGATION FACTOR P (EF-P) FAMILY PROTEIN"/>
    <property type="match status" value="1"/>
</dbReference>
<sequence>MLNYSEILPRKVILIDDEPFEVISAHVFQKQKSRPVNHTKVKNLLTGSVKEVVFHQQDKVDEADMGSKQVKFLFENKGEFWFCDAKDPSDRFQLDHEHTGDSIQFIKPNTLIDATTFNDDIIGLRYPIKVELKVKEAPPAVKGNTSGNALKAVILETGATVYVPMFINEGDIIRINTDTGEYTERVEKA</sequence>
<evidence type="ECO:0000313" key="4">
    <source>
        <dbReference type="Proteomes" id="UP000178106"/>
    </source>
</evidence>
<dbReference type="InterPro" id="IPR012340">
    <property type="entry name" value="NA-bd_OB-fold"/>
</dbReference>
<feature type="domain" description="Elongation factor P C-terminal" evidence="2">
    <location>
        <begin position="130"/>
        <end position="185"/>
    </location>
</feature>
<dbReference type="PANTHER" id="PTHR30053">
    <property type="entry name" value="ELONGATION FACTOR P"/>
    <property type="match status" value="1"/>
</dbReference>
<dbReference type="GO" id="GO:0005829">
    <property type="term" value="C:cytosol"/>
    <property type="evidence" value="ECO:0007669"/>
    <property type="project" value="UniProtKB-ARBA"/>
</dbReference>
<dbReference type="GO" id="GO:0043043">
    <property type="term" value="P:peptide biosynthetic process"/>
    <property type="evidence" value="ECO:0007669"/>
    <property type="project" value="InterPro"/>
</dbReference>
<proteinExistence type="inferred from homology"/>
<dbReference type="EMBL" id="MHLU01000181">
    <property type="protein sequence ID" value="OGZ16162.1"/>
    <property type="molecule type" value="Genomic_DNA"/>
</dbReference>
<dbReference type="PROSITE" id="PS01275">
    <property type="entry name" value="EFP"/>
    <property type="match status" value="1"/>
</dbReference>
<dbReference type="InterPro" id="IPR013852">
    <property type="entry name" value="Transl_elong_P/YeiP_CS"/>
</dbReference>
<dbReference type="AlphaFoldDB" id="A0A1G2DRZ6"/>
<dbReference type="InterPro" id="IPR013185">
    <property type="entry name" value="Transl_elong_KOW-like"/>
</dbReference>
<dbReference type="InterPro" id="IPR008991">
    <property type="entry name" value="Translation_prot_SH3-like_sf"/>
</dbReference>
<comment type="similarity">
    <text evidence="1">Belongs to the elongation factor P family.</text>
</comment>
<evidence type="ECO:0000259" key="2">
    <source>
        <dbReference type="SMART" id="SM00841"/>
    </source>
</evidence>
<name>A0A1G2DRZ6_9BACT</name>
<dbReference type="InterPro" id="IPR014722">
    <property type="entry name" value="Rib_uL2_dom2"/>
</dbReference>
<evidence type="ECO:0000256" key="1">
    <source>
        <dbReference type="ARBA" id="ARBA00009479"/>
    </source>
</evidence>
<accession>A0A1G2DRZ6</accession>
<dbReference type="FunFam" id="2.40.50.140:FF:000004">
    <property type="entry name" value="Elongation factor P"/>
    <property type="match status" value="1"/>
</dbReference>
<evidence type="ECO:0000313" key="3">
    <source>
        <dbReference type="EMBL" id="OGZ16162.1"/>
    </source>
</evidence>
<dbReference type="SMART" id="SM00841">
    <property type="entry name" value="Elong-fact-P_C"/>
    <property type="match status" value="1"/>
</dbReference>
<gene>
    <name evidence="3" type="ORF">A2494_01680</name>
</gene>
<dbReference type="CDD" id="cd05794">
    <property type="entry name" value="S1_EF-P_repeat_2"/>
    <property type="match status" value="1"/>
</dbReference>
<comment type="caution">
    <text evidence="3">The sequence shown here is derived from an EMBL/GenBank/DDBJ whole genome shotgun (WGS) entry which is preliminary data.</text>
</comment>
<dbReference type="Gene3D" id="2.30.30.30">
    <property type="match status" value="1"/>
</dbReference>
<dbReference type="InterPro" id="IPR015365">
    <property type="entry name" value="Elong-fact-P_C"/>
</dbReference>
<dbReference type="SUPFAM" id="SSF50249">
    <property type="entry name" value="Nucleic acid-binding proteins"/>
    <property type="match status" value="1"/>
</dbReference>
<dbReference type="GO" id="GO:0003746">
    <property type="term" value="F:translation elongation factor activity"/>
    <property type="evidence" value="ECO:0007669"/>
    <property type="project" value="TreeGrafter"/>
</dbReference>
<organism evidence="3 4">
    <name type="scientific">Candidatus Lloydbacteria bacterium RIFOXYC12_FULL_46_25</name>
    <dbReference type="NCBI Taxonomy" id="1798670"/>
    <lineage>
        <taxon>Bacteria</taxon>
        <taxon>Candidatus Lloydiibacteriota</taxon>
    </lineage>
</organism>
<dbReference type="PIRSF" id="PIRSF005901">
    <property type="entry name" value="EF-P"/>
    <property type="match status" value="1"/>
</dbReference>
<dbReference type="InterPro" id="IPR020599">
    <property type="entry name" value="Transl_elong_fac_P/YeiP"/>
</dbReference>
<dbReference type="Gene3D" id="2.40.50.140">
    <property type="entry name" value="Nucleic acid-binding proteins"/>
    <property type="match status" value="2"/>
</dbReference>
<dbReference type="Proteomes" id="UP000178106">
    <property type="component" value="Unassembled WGS sequence"/>
</dbReference>
<dbReference type="Pfam" id="PF08207">
    <property type="entry name" value="EFP_N"/>
    <property type="match status" value="1"/>
</dbReference>
<dbReference type="SUPFAM" id="SSF50104">
    <property type="entry name" value="Translation proteins SH3-like domain"/>
    <property type="match status" value="1"/>
</dbReference>
<dbReference type="Pfam" id="PF09285">
    <property type="entry name" value="Elong-fact-P_C"/>
    <property type="match status" value="1"/>
</dbReference>